<reference evidence="2 3" key="1">
    <citation type="journal article" date="2008" name="BMC Genomics">
        <title>Genome sequence and rapid evolution of the rice pathogen Xanthomonas oryzae pv. oryzae PXO99A.</title>
        <authorList>
            <person name="Salzberg S.L."/>
            <person name="Sommer D.D."/>
            <person name="Schatz M.C."/>
            <person name="Phillippy A.M."/>
            <person name="Rabinowicz P.D."/>
            <person name="Tsuge S."/>
            <person name="Furutani A."/>
            <person name="Ochiai H."/>
            <person name="Delcher A.L."/>
            <person name="Kelley D."/>
            <person name="Madupu R."/>
            <person name="Puiu D."/>
            <person name="Radune D."/>
            <person name="Shumway M."/>
            <person name="Trapnell C."/>
            <person name="Aparna G."/>
            <person name="Jha G."/>
            <person name="Pandey A."/>
            <person name="Patil P.B."/>
            <person name="Ishihara H."/>
            <person name="Meyer D.F."/>
            <person name="Szurek B."/>
            <person name="Verdier V."/>
            <person name="Koebnik R."/>
            <person name="Dow J.M."/>
            <person name="Ryan R.P."/>
            <person name="Hirata H."/>
            <person name="Tsuyumu S."/>
            <person name="Won Lee S."/>
            <person name="Seo Y.S."/>
            <person name="Sriariyanum M."/>
            <person name="Ronald P.C."/>
            <person name="Sonti R.V."/>
            <person name="Van Sluys M.A."/>
            <person name="Leach J.E."/>
            <person name="White F.F."/>
            <person name="Bogdanove A.J."/>
        </authorList>
    </citation>
    <scope>NUCLEOTIDE SEQUENCE [LARGE SCALE GENOMIC DNA]</scope>
    <source>
        <strain evidence="2 3">PXO99A</strain>
    </source>
</reference>
<dbReference type="Proteomes" id="UP000001740">
    <property type="component" value="Chromosome"/>
</dbReference>
<dbReference type="AlphaFoldDB" id="A0A0K0GQ60"/>
<accession>A0A0K0GQ60</accession>
<sequence>MIEKHFSSRLENLQQARCIAATTAYAATQQTVTAFPKGFAMSAQFENRFTSQFASAAARANQLAFETLEQNINATSSFFGEFAQARDLGAYQMLWPKGLQVARDNLERLASVNQEVVGLGLKMSSELGQFTKQQFDTGSETAGAAGKTRRK</sequence>
<evidence type="ECO:0000313" key="3">
    <source>
        <dbReference type="Proteomes" id="UP000001740"/>
    </source>
</evidence>
<dbReference type="eggNOG" id="ENOG5032JRZ">
    <property type="taxonomic scope" value="Bacteria"/>
</dbReference>
<evidence type="ECO:0000313" key="2">
    <source>
        <dbReference type="EMBL" id="ACD61074.1"/>
    </source>
</evidence>
<dbReference type="Pfam" id="PF09361">
    <property type="entry name" value="Phasin_2"/>
    <property type="match status" value="1"/>
</dbReference>
<feature type="domain" description="Phasin" evidence="1">
    <location>
        <begin position="48"/>
        <end position="135"/>
    </location>
</feature>
<dbReference type="KEGG" id="xop:PXO_03144"/>
<dbReference type="InterPro" id="IPR018968">
    <property type="entry name" value="Phasin"/>
</dbReference>
<dbReference type="HOGENOM" id="CLU_160561_0_0_6"/>
<name>A0A0K0GQ60_XANOP</name>
<protein>
    <recommendedName>
        <fullName evidence="1">Phasin domain-containing protein</fullName>
    </recommendedName>
</protein>
<proteinExistence type="predicted"/>
<evidence type="ECO:0000259" key="1">
    <source>
        <dbReference type="Pfam" id="PF09361"/>
    </source>
</evidence>
<dbReference type="EMBL" id="CP000967">
    <property type="protein sequence ID" value="ACD61074.1"/>
    <property type="molecule type" value="Genomic_DNA"/>
</dbReference>
<gene>
    <name evidence="2" type="ordered locus">PXO_03144</name>
</gene>
<organism evidence="2 3">
    <name type="scientific">Xanthomonas oryzae pv. oryzae (strain PXO99A)</name>
    <dbReference type="NCBI Taxonomy" id="360094"/>
    <lineage>
        <taxon>Bacteria</taxon>
        <taxon>Pseudomonadati</taxon>
        <taxon>Pseudomonadota</taxon>
        <taxon>Gammaproteobacteria</taxon>
        <taxon>Lysobacterales</taxon>
        <taxon>Lysobacteraceae</taxon>
        <taxon>Xanthomonas</taxon>
    </lineage>
</organism>